<organism evidence="1">
    <name type="scientific">viral metagenome</name>
    <dbReference type="NCBI Taxonomy" id="1070528"/>
    <lineage>
        <taxon>unclassified sequences</taxon>
        <taxon>metagenomes</taxon>
        <taxon>organismal metagenomes</taxon>
    </lineage>
</organism>
<accession>A0A6C0DVZ8</accession>
<evidence type="ECO:0000313" key="1">
    <source>
        <dbReference type="EMBL" id="QHT20199.1"/>
    </source>
</evidence>
<reference evidence="1" key="1">
    <citation type="journal article" date="2020" name="Nature">
        <title>Giant virus diversity and host interactions through global metagenomics.</title>
        <authorList>
            <person name="Schulz F."/>
            <person name="Roux S."/>
            <person name="Paez-Espino D."/>
            <person name="Jungbluth S."/>
            <person name="Walsh D.A."/>
            <person name="Denef V.J."/>
            <person name="McMahon K.D."/>
            <person name="Konstantinidis K.T."/>
            <person name="Eloe-Fadrosh E.A."/>
            <person name="Kyrpides N.C."/>
            <person name="Woyke T."/>
        </authorList>
    </citation>
    <scope>NUCLEOTIDE SEQUENCE</scope>
    <source>
        <strain evidence="1">GVMAG-M-3300023174-60</strain>
    </source>
</reference>
<dbReference type="EMBL" id="MN739677">
    <property type="protein sequence ID" value="QHT20199.1"/>
    <property type="molecule type" value="Genomic_DNA"/>
</dbReference>
<dbReference type="AlphaFoldDB" id="A0A6C0DVZ8"/>
<protein>
    <submittedName>
        <fullName evidence="1">Uncharacterized protein</fullName>
    </submittedName>
</protein>
<sequence>MTTPIKQYQNVSFKELISYSENNPNRNRTLDSIEIQSAKSLQETSLDKLGLKGYTAFNLNPSGIVSLYACISDPSSYSLSAKGARLQQIIEYTTKLQEQTDELKNTSLSRKRKKIHDLIGASYNGTKFEDKDYIELFTGISLMRNIYFVLMKSAVQENIEEGEKQYDSSLKGEIVFSSDPTNWKQEYPVWVVDYRARWVAIPSEQHAQDLHKILANWLSTIEQTGWIIQWPEADGTKIEIVEQLSLLPTWQQTDKKLTKDVLGARLGRANCIKVFTKWMTNNIETI</sequence>
<proteinExistence type="predicted"/>
<name>A0A6C0DVZ8_9ZZZZ</name>